<proteinExistence type="predicted"/>
<dbReference type="EMBL" id="AP023361">
    <property type="protein sequence ID" value="BCJ89354.1"/>
    <property type="molecule type" value="Genomic_DNA"/>
</dbReference>
<evidence type="ECO:0000313" key="2">
    <source>
        <dbReference type="EMBL" id="BCJ89354.1"/>
    </source>
</evidence>
<dbReference type="InterPro" id="IPR022123">
    <property type="entry name" value="DUF3658"/>
</dbReference>
<dbReference type="Pfam" id="PF12395">
    <property type="entry name" value="DUF3658"/>
    <property type="match status" value="1"/>
</dbReference>
<evidence type="ECO:0000259" key="1">
    <source>
        <dbReference type="Pfam" id="PF12395"/>
    </source>
</evidence>
<keyword evidence="3" id="KW-1185">Reference proteome</keyword>
<feature type="domain" description="DUF3658" evidence="1">
    <location>
        <begin position="23"/>
        <end position="93"/>
    </location>
</feature>
<sequence length="100" mass="11666">MDEDELPDPDPTPEQMRAFQALSPADIAEMDRRLLSHASTRFRKVAYVVGMSMMEKDDRFKGIFDIFFARRVAELVKAGRLESQGDLRRMRYSEVRLPEK</sequence>
<evidence type="ECO:0000313" key="3">
    <source>
        <dbReference type="Proteomes" id="UP000515317"/>
    </source>
</evidence>
<organism evidence="2 3">
    <name type="scientific">Terrihabitans soli</name>
    <dbReference type="NCBI Taxonomy" id="708113"/>
    <lineage>
        <taxon>Bacteria</taxon>
        <taxon>Pseudomonadati</taxon>
        <taxon>Pseudomonadota</taxon>
        <taxon>Alphaproteobacteria</taxon>
        <taxon>Hyphomicrobiales</taxon>
        <taxon>Terrihabitans</taxon>
    </lineage>
</organism>
<reference evidence="2 3" key="1">
    <citation type="submission" date="2020-08" db="EMBL/GenBank/DDBJ databases">
        <title>Genome sequence of Rhizobiales bacterium strain IZ6.</title>
        <authorList>
            <person name="Nakai R."/>
            <person name="Naganuma T."/>
        </authorList>
    </citation>
    <scope>NUCLEOTIDE SEQUENCE [LARGE SCALE GENOMIC DNA]</scope>
    <source>
        <strain evidence="2 3">IZ6</strain>
    </source>
</reference>
<dbReference type="Proteomes" id="UP000515317">
    <property type="component" value="Chromosome"/>
</dbReference>
<name>A0A6S6QGU8_9HYPH</name>
<gene>
    <name evidence="2" type="ORF">IZ6_00890</name>
</gene>
<dbReference type="KEGG" id="tso:IZ6_00890"/>
<protein>
    <recommendedName>
        <fullName evidence="1">DUF3658 domain-containing protein</fullName>
    </recommendedName>
</protein>
<dbReference type="AlphaFoldDB" id="A0A6S6QGU8"/>
<accession>A0A6S6QGU8</accession>